<protein>
    <recommendedName>
        <fullName evidence="1">DUF7848 domain-containing protein</fullName>
    </recommendedName>
</protein>
<sequence>MTFEAECLRCDWAAQPADDCAPVDVACMSHAGRTGHAGFRRVCTSFAMVVRTE</sequence>
<dbReference type="Pfam" id="PF25232">
    <property type="entry name" value="DUF7848"/>
    <property type="match status" value="1"/>
</dbReference>
<gene>
    <name evidence="2" type="ORF">NON19_29555</name>
</gene>
<evidence type="ECO:0000313" key="3">
    <source>
        <dbReference type="Proteomes" id="UP001206206"/>
    </source>
</evidence>
<dbReference type="RefSeq" id="WP_255932235.1">
    <property type="nucleotide sequence ID" value="NZ_JBHRWQ010000056.1"/>
</dbReference>
<evidence type="ECO:0000313" key="2">
    <source>
        <dbReference type="EMBL" id="MCQ4046078.1"/>
    </source>
</evidence>
<accession>A0ABT1PPA1</accession>
<evidence type="ECO:0000259" key="1">
    <source>
        <dbReference type="Pfam" id="PF25232"/>
    </source>
</evidence>
<dbReference type="InterPro" id="IPR057170">
    <property type="entry name" value="DUF7848"/>
</dbReference>
<dbReference type="EMBL" id="JANFNH010000055">
    <property type="protein sequence ID" value="MCQ4046078.1"/>
    <property type="molecule type" value="Genomic_DNA"/>
</dbReference>
<dbReference type="Proteomes" id="UP001206206">
    <property type="component" value="Unassembled WGS sequence"/>
</dbReference>
<proteinExistence type="predicted"/>
<name>A0ABT1PPA1_9ACTN</name>
<feature type="domain" description="DUF7848" evidence="1">
    <location>
        <begin position="1"/>
        <end position="51"/>
    </location>
</feature>
<reference evidence="2 3" key="1">
    <citation type="submission" date="2022-06" db="EMBL/GenBank/DDBJ databases">
        <title>Draft genome sequence of type strain Streptomyces rubrisoli DSM 42083.</title>
        <authorList>
            <person name="Duangmal K."/>
            <person name="Klaysubun C."/>
        </authorList>
    </citation>
    <scope>NUCLEOTIDE SEQUENCE [LARGE SCALE GENOMIC DNA]</scope>
    <source>
        <strain evidence="2 3">DSM 42083</strain>
    </source>
</reference>
<comment type="caution">
    <text evidence="2">The sequence shown here is derived from an EMBL/GenBank/DDBJ whole genome shotgun (WGS) entry which is preliminary data.</text>
</comment>
<organism evidence="2 3">
    <name type="scientific">Streptantibioticus rubrisoli</name>
    <dbReference type="NCBI Taxonomy" id="1387313"/>
    <lineage>
        <taxon>Bacteria</taxon>
        <taxon>Bacillati</taxon>
        <taxon>Actinomycetota</taxon>
        <taxon>Actinomycetes</taxon>
        <taxon>Kitasatosporales</taxon>
        <taxon>Streptomycetaceae</taxon>
        <taxon>Streptantibioticus</taxon>
    </lineage>
</organism>
<keyword evidence="3" id="KW-1185">Reference proteome</keyword>